<evidence type="ECO:0000313" key="6">
    <source>
        <dbReference type="Proteomes" id="UP000305874"/>
    </source>
</evidence>
<dbReference type="Gene3D" id="1.40.20.10">
    <property type="entry name" value="CHAD domain"/>
    <property type="match status" value="1"/>
</dbReference>
<dbReference type="Pfam" id="PF01928">
    <property type="entry name" value="CYTH"/>
    <property type="match status" value="1"/>
</dbReference>
<evidence type="ECO:0000259" key="1">
    <source>
        <dbReference type="PROSITE" id="PS51707"/>
    </source>
</evidence>
<dbReference type="Proteomes" id="UP000305874">
    <property type="component" value="Unassembled WGS sequence"/>
</dbReference>
<dbReference type="PROSITE" id="PS51707">
    <property type="entry name" value="CYTH"/>
    <property type="match status" value="1"/>
</dbReference>
<dbReference type="InterPro" id="IPR007899">
    <property type="entry name" value="CHAD_dom"/>
</dbReference>
<proteinExistence type="predicted"/>
<dbReference type="SMART" id="SM01118">
    <property type="entry name" value="CYTH"/>
    <property type="match status" value="1"/>
</dbReference>
<organism evidence="3 5">
    <name type="scientific">Pseudoalteromonas ruthenica</name>
    <dbReference type="NCBI Taxonomy" id="151081"/>
    <lineage>
        <taxon>Bacteria</taxon>
        <taxon>Pseudomonadati</taxon>
        <taxon>Pseudomonadota</taxon>
        <taxon>Gammaproteobacteria</taxon>
        <taxon>Alteromonadales</taxon>
        <taxon>Pseudoalteromonadaceae</taxon>
        <taxon>Pseudoalteromonas</taxon>
    </lineage>
</organism>
<protein>
    <submittedName>
        <fullName evidence="3">Adenylate cyclase</fullName>
    </submittedName>
    <submittedName>
        <fullName evidence="4">CHAD domain-containing protein</fullName>
    </submittedName>
</protein>
<dbReference type="InterPro" id="IPR039013">
    <property type="entry name" value="YgiF"/>
</dbReference>
<dbReference type="GO" id="GO:0046872">
    <property type="term" value="F:metal ion binding"/>
    <property type="evidence" value="ECO:0007669"/>
    <property type="project" value="TreeGrafter"/>
</dbReference>
<dbReference type="PANTHER" id="PTHR39569:SF1">
    <property type="entry name" value="INORGANIC TRIPHOSPHATASE"/>
    <property type="match status" value="1"/>
</dbReference>
<dbReference type="Proteomes" id="UP000033664">
    <property type="component" value="Unassembled WGS sequence"/>
</dbReference>
<dbReference type="STRING" id="151081.TW72_02825"/>
<dbReference type="CDD" id="cd07756">
    <property type="entry name" value="CYTH-like_Pase_CHAD"/>
    <property type="match status" value="1"/>
</dbReference>
<dbReference type="RefSeq" id="WP_022943371.1">
    <property type="nucleotide sequence ID" value="NZ_CP023396.1"/>
</dbReference>
<feature type="domain" description="CHAD" evidence="2">
    <location>
        <begin position="221"/>
        <end position="480"/>
    </location>
</feature>
<name>A0A0F4PSA1_9GAMM</name>
<dbReference type="InterPro" id="IPR038186">
    <property type="entry name" value="CHAD_dom_sf"/>
</dbReference>
<feature type="domain" description="CYTH" evidence="1">
    <location>
        <begin position="2"/>
        <end position="205"/>
    </location>
</feature>
<reference evidence="6" key="3">
    <citation type="submission" date="2019-06" db="EMBL/GenBank/DDBJ databases">
        <title>Co-occurence of chitin degradation, pigmentation and bioactivity in marine Pseudoalteromonas.</title>
        <authorList>
            <person name="Sonnenschein E.C."/>
            <person name="Bech P.K."/>
        </authorList>
    </citation>
    <scope>NUCLEOTIDE SEQUENCE [LARGE SCALE GENOMIC DNA]</scope>
    <source>
        <strain evidence="6">S2897</strain>
    </source>
</reference>
<dbReference type="PATRIC" id="fig|151081.8.peg.1743"/>
<dbReference type="Gene3D" id="2.40.320.10">
    <property type="entry name" value="Hypothetical Protein Pfu-838710-001"/>
    <property type="match status" value="1"/>
</dbReference>
<dbReference type="GeneID" id="58227419"/>
<dbReference type="OrthoDB" id="3034217at2"/>
<dbReference type="EMBL" id="PNCG01000001">
    <property type="protein sequence ID" value="TMP88903.1"/>
    <property type="molecule type" value="Genomic_DNA"/>
</dbReference>
<dbReference type="InterPro" id="IPR033469">
    <property type="entry name" value="CYTH-like_dom_sf"/>
</dbReference>
<sequence length="507" mass="57996">MDTEIELKFLVSEAVIPSIPALITQFAKTVKNKPARNLQNAYFDTPSRELRALDIGLRTRCCDGICEQTIKLAGENVGGLHQRPEYNLPIDGNRPELHDFDASIWPHGVQVDALADNLYPLFSTNFIRRTWLVETQAGTEIEVVLDKGEVSANANVEPICELEIELVKGERSELFSLAEKLIDNLPLRMGYYSKAARGYRLADDQPLKASKEIGLVPLSNDDSQERALEKCLSYGIAFVQKHEQCYFQKPTLKTLKRVTDGVSLIRHSLWLFSDIVEKQATERLRGELKWLLSELSWVETAIQLKTFTSKKHAYYKKINAAPELTQVIGDLKSIQPSIDDVQAIFTSTRYNLLLLDLTIWLTERGWRQSWGQAQLQAGEQPIHDLAARLLDYDWQEMKELVEPQQPLASEQYLQLKQRLERNLLSGCCLGALFDESLRMSFRAPWLDIVHGTFELFTLDYLGQLCQGNESEQFIKIQAWLTQKTDSLLSAMEQSREATRDVQPYWRD</sequence>
<evidence type="ECO:0000313" key="5">
    <source>
        <dbReference type="Proteomes" id="UP000033664"/>
    </source>
</evidence>
<dbReference type="EMBL" id="JXXZ01000002">
    <property type="protein sequence ID" value="KJZ02009.1"/>
    <property type="molecule type" value="Genomic_DNA"/>
</dbReference>
<reference evidence="4 6" key="2">
    <citation type="submission" date="2017-12" db="EMBL/GenBank/DDBJ databases">
        <authorList>
            <person name="Paulsen S."/>
            <person name="Gram L.K."/>
        </authorList>
    </citation>
    <scope>NUCLEOTIDE SEQUENCE [LARGE SCALE GENOMIC DNA]</scope>
    <source>
        <strain evidence="4 6">S2897</strain>
    </source>
</reference>
<gene>
    <name evidence="4" type="ORF">CWC05_00695</name>
    <name evidence="3" type="ORF">TW72_02825</name>
</gene>
<comment type="caution">
    <text evidence="3">The sequence shown here is derived from an EMBL/GenBank/DDBJ whole genome shotgun (WGS) entry which is preliminary data.</text>
</comment>
<reference evidence="3 5" key="1">
    <citation type="journal article" date="2015" name="BMC Genomics">
        <title>Genome mining reveals unlocked bioactive potential of marine Gram-negative bacteria.</title>
        <authorList>
            <person name="Machado H."/>
            <person name="Sonnenschein E.C."/>
            <person name="Melchiorsen J."/>
            <person name="Gram L."/>
        </authorList>
    </citation>
    <scope>NUCLEOTIDE SEQUENCE [LARGE SCALE GENOMIC DNA]</scope>
    <source>
        <strain evidence="3 5">S3137</strain>
    </source>
</reference>
<dbReference type="eggNOG" id="COG3025">
    <property type="taxonomic scope" value="Bacteria"/>
</dbReference>
<accession>A0A0F4PSA1</accession>
<evidence type="ECO:0000313" key="4">
    <source>
        <dbReference type="EMBL" id="TMP88903.1"/>
    </source>
</evidence>
<keyword evidence="5" id="KW-1185">Reference proteome</keyword>
<evidence type="ECO:0000313" key="3">
    <source>
        <dbReference type="EMBL" id="KJZ02009.1"/>
    </source>
</evidence>
<reference evidence="4" key="4">
    <citation type="submission" date="2019-09" db="EMBL/GenBank/DDBJ databases">
        <title>Co-occurence of chitin degradation, pigmentation and bioactivity in marine Pseudoalteromonas.</title>
        <authorList>
            <person name="Sonnenschein E.C."/>
            <person name="Bech P.K."/>
        </authorList>
    </citation>
    <scope>NUCLEOTIDE SEQUENCE</scope>
    <source>
        <strain evidence="4">S2897</strain>
    </source>
</reference>
<dbReference type="PROSITE" id="PS51708">
    <property type="entry name" value="CHAD"/>
    <property type="match status" value="1"/>
</dbReference>
<dbReference type="InterPro" id="IPR023577">
    <property type="entry name" value="CYTH_domain"/>
</dbReference>
<dbReference type="GO" id="GO:0050355">
    <property type="term" value="F:inorganic triphosphate phosphatase activity"/>
    <property type="evidence" value="ECO:0007669"/>
    <property type="project" value="InterPro"/>
</dbReference>
<evidence type="ECO:0000259" key="2">
    <source>
        <dbReference type="PROSITE" id="PS51708"/>
    </source>
</evidence>
<dbReference type="PANTHER" id="PTHR39569">
    <property type="entry name" value="INORGANIC TRIPHOSPHATASE"/>
    <property type="match status" value="1"/>
</dbReference>
<dbReference type="SUPFAM" id="SSF55154">
    <property type="entry name" value="CYTH-like phosphatases"/>
    <property type="match status" value="1"/>
</dbReference>
<dbReference type="AlphaFoldDB" id="A0A0F4PSA1"/>
<dbReference type="Pfam" id="PF05235">
    <property type="entry name" value="CHAD"/>
    <property type="match status" value="1"/>
</dbReference>